<dbReference type="InterPro" id="IPR026015">
    <property type="entry name" value="ATP_synth_OSCP/delta_N_sf"/>
</dbReference>
<dbReference type="HAMAP" id="MF_01416">
    <property type="entry name" value="ATP_synth_delta_bact"/>
    <property type="match status" value="1"/>
</dbReference>
<keyword evidence="5 7" id="KW-0472">Membrane</keyword>
<protein>
    <recommendedName>
        <fullName evidence="7">ATP synthase subunit delta</fullName>
    </recommendedName>
    <alternativeName>
        <fullName evidence="7">ATP synthase F(1) sector subunit delta</fullName>
    </alternativeName>
    <alternativeName>
        <fullName evidence="7">F-type ATPase subunit delta</fullName>
        <shortName evidence="7">F-ATPase subunit delta</shortName>
    </alternativeName>
</protein>
<gene>
    <name evidence="7 8" type="primary">atpH</name>
    <name evidence="8" type="ORF">LPT13_04870</name>
</gene>
<keyword evidence="7" id="KW-1003">Cell membrane</keyword>
<dbReference type="PRINTS" id="PR00125">
    <property type="entry name" value="ATPASEDELTA"/>
</dbReference>
<organism evidence="8 9">
    <name type="scientific">Adlercreutzia faecimuris</name>
    <dbReference type="NCBI Taxonomy" id="2897341"/>
    <lineage>
        <taxon>Bacteria</taxon>
        <taxon>Bacillati</taxon>
        <taxon>Actinomycetota</taxon>
        <taxon>Coriobacteriia</taxon>
        <taxon>Eggerthellales</taxon>
        <taxon>Eggerthellaceae</taxon>
        <taxon>Adlercreutzia</taxon>
    </lineage>
</organism>
<dbReference type="Pfam" id="PF00213">
    <property type="entry name" value="OSCP"/>
    <property type="match status" value="1"/>
</dbReference>
<evidence type="ECO:0000256" key="4">
    <source>
        <dbReference type="ARBA" id="ARBA00023065"/>
    </source>
</evidence>
<evidence type="ECO:0000313" key="9">
    <source>
        <dbReference type="Proteomes" id="UP001430755"/>
    </source>
</evidence>
<evidence type="ECO:0000256" key="2">
    <source>
        <dbReference type="ARBA" id="ARBA00022448"/>
    </source>
</evidence>
<evidence type="ECO:0000256" key="1">
    <source>
        <dbReference type="ARBA" id="ARBA00004370"/>
    </source>
</evidence>
<name>A0ABS9WFW6_9ACTN</name>
<comment type="function">
    <text evidence="7">This protein is part of the stalk that links CF(0) to CF(1). It either transmits conformational changes from CF(0) to CF(1) or is implicated in proton conduction.</text>
</comment>
<keyword evidence="9" id="KW-1185">Reference proteome</keyword>
<dbReference type="Gene3D" id="1.10.520.20">
    <property type="entry name" value="N-terminal domain of the delta subunit of the F1F0-ATP synthase"/>
    <property type="match status" value="1"/>
</dbReference>
<dbReference type="Proteomes" id="UP001430755">
    <property type="component" value="Unassembled WGS sequence"/>
</dbReference>
<evidence type="ECO:0000256" key="7">
    <source>
        <dbReference type="HAMAP-Rule" id="MF_01416"/>
    </source>
</evidence>
<comment type="similarity">
    <text evidence="7">Belongs to the ATPase delta chain family.</text>
</comment>
<accession>A0ABS9WFW6</accession>
<dbReference type="NCBIfam" id="TIGR01145">
    <property type="entry name" value="ATP_synt_delta"/>
    <property type="match status" value="1"/>
</dbReference>
<reference evidence="8" key="1">
    <citation type="submission" date="2021-11" db="EMBL/GenBank/DDBJ databases">
        <title>A Novel Adlercreutzia Species, isolated from a Allomyrina dichotoma larva feces.</title>
        <authorList>
            <person name="Suh M.K."/>
        </authorList>
    </citation>
    <scope>NUCLEOTIDE SEQUENCE</scope>
    <source>
        <strain evidence="8">JBNU-10</strain>
    </source>
</reference>
<evidence type="ECO:0000256" key="6">
    <source>
        <dbReference type="ARBA" id="ARBA00023310"/>
    </source>
</evidence>
<proteinExistence type="inferred from homology"/>
<evidence type="ECO:0000256" key="3">
    <source>
        <dbReference type="ARBA" id="ARBA00022781"/>
    </source>
</evidence>
<keyword evidence="4 7" id="KW-0406">Ion transport</keyword>
<comment type="function">
    <text evidence="7">F(1)F(0) ATP synthase produces ATP from ADP in the presence of a proton or sodium gradient. F-type ATPases consist of two structural domains, F(1) containing the extramembraneous catalytic core and F(0) containing the membrane proton channel, linked together by a central stalk and a peripheral stalk. During catalysis, ATP synthesis in the catalytic domain of F(1) is coupled via a rotary mechanism of the central stalk subunits to proton translocation.</text>
</comment>
<sequence length="192" mass="20802">MPTNRLVVKEEVATYAAVMFDGANGAGGQDAVMEVRDQMEEVLRVVNADMDLSQALSNLDYTAQQRHDLAKAVFADCNPVFTEVIAVMAERGDADLLSRVYEAYGEELDSKLGLCVVDVTTAVPLDDNLRTLITSKAEADLGKKIVLRERIDKSILGGIIMSANGKRIDASMVSQLNHARHVLKDSSDGGEC</sequence>
<comment type="subcellular location">
    <subcellularLocation>
        <location evidence="7">Cell membrane</location>
        <topology evidence="7">Peripheral membrane protein</topology>
    </subcellularLocation>
    <subcellularLocation>
        <location evidence="1">Membrane</location>
    </subcellularLocation>
</comment>
<keyword evidence="3 7" id="KW-0375">Hydrogen ion transport</keyword>
<dbReference type="InterPro" id="IPR000711">
    <property type="entry name" value="ATPase_OSCP/dsu"/>
</dbReference>
<keyword evidence="2 7" id="KW-0813">Transport</keyword>
<evidence type="ECO:0000256" key="5">
    <source>
        <dbReference type="ARBA" id="ARBA00023136"/>
    </source>
</evidence>
<dbReference type="EMBL" id="JAJMLW010000001">
    <property type="protein sequence ID" value="MCI2241689.1"/>
    <property type="molecule type" value="Genomic_DNA"/>
</dbReference>
<keyword evidence="6 7" id="KW-0066">ATP synthesis</keyword>
<evidence type="ECO:0000313" key="8">
    <source>
        <dbReference type="EMBL" id="MCI2241689.1"/>
    </source>
</evidence>
<dbReference type="SUPFAM" id="SSF47928">
    <property type="entry name" value="N-terminal domain of the delta subunit of the F1F0-ATP synthase"/>
    <property type="match status" value="1"/>
</dbReference>
<dbReference type="RefSeq" id="WP_242164084.1">
    <property type="nucleotide sequence ID" value="NZ_JAJMLW010000001.1"/>
</dbReference>
<keyword evidence="7" id="KW-0139">CF(1)</keyword>
<dbReference type="PANTHER" id="PTHR11910">
    <property type="entry name" value="ATP SYNTHASE DELTA CHAIN"/>
    <property type="match status" value="1"/>
</dbReference>
<comment type="caution">
    <text evidence="8">The sequence shown here is derived from an EMBL/GenBank/DDBJ whole genome shotgun (WGS) entry which is preliminary data.</text>
</comment>